<dbReference type="EMBL" id="AP023366">
    <property type="protein sequence ID" value="BCJ86610.1"/>
    <property type="molecule type" value="Genomic_DNA"/>
</dbReference>
<dbReference type="RefSeq" id="WP_200760600.1">
    <property type="nucleotide sequence ID" value="NZ_AP023366.1"/>
</dbReference>
<keyword evidence="2" id="KW-1185">Reference proteome</keyword>
<dbReference type="Proteomes" id="UP000593802">
    <property type="component" value="Chromosome"/>
</dbReference>
<accession>A0A7I8DDK9</accession>
<dbReference type="KEGG" id="eff:skT53_15950"/>
<gene>
    <name evidence="1" type="ORF">skT53_15950</name>
</gene>
<dbReference type="AlphaFoldDB" id="A0A7I8DDK9"/>
<reference evidence="1 2" key="1">
    <citation type="submission" date="2020-08" db="EMBL/GenBank/DDBJ databases">
        <title>Complete Genome Sequence of Effusibacillus dendaii Strain skT53, Isolated from Farmland soil.</title>
        <authorList>
            <person name="Konishi T."/>
            <person name="Kawasaki H."/>
        </authorList>
    </citation>
    <scope>NUCLEOTIDE SEQUENCE [LARGE SCALE GENOMIC DNA]</scope>
    <source>
        <strain evidence="2">skT53</strain>
    </source>
</reference>
<evidence type="ECO:0000313" key="1">
    <source>
        <dbReference type="EMBL" id="BCJ86610.1"/>
    </source>
</evidence>
<protein>
    <submittedName>
        <fullName evidence="1">Uncharacterized protein</fullName>
    </submittedName>
</protein>
<proteinExistence type="predicted"/>
<evidence type="ECO:0000313" key="2">
    <source>
        <dbReference type="Proteomes" id="UP000593802"/>
    </source>
</evidence>
<name>A0A7I8DDK9_9BACL</name>
<sequence length="56" mass="6585">MKFNTDEMGIKEIQNLAKELRIPPSYKEGGVRFRKNKAQLIRDIKRAIRKQGELVQ</sequence>
<organism evidence="1 2">
    <name type="scientific">Effusibacillus dendaii</name>
    <dbReference type="NCBI Taxonomy" id="2743772"/>
    <lineage>
        <taxon>Bacteria</taxon>
        <taxon>Bacillati</taxon>
        <taxon>Bacillota</taxon>
        <taxon>Bacilli</taxon>
        <taxon>Bacillales</taxon>
        <taxon>Alicyclobacillaceae</taxon>
        <taxon>Effusibacillus</taxon>
    </lineage>
</organism>